<dbReference type="InterPro" id="IPR011256">
    <property type="entry name" value="Reg_factor_effector_dom_sf"/>
</dbReference>
<dbReference type="EMBL" id="CP097899">
    <property type="protein sequence ID" value="URN96502.1"/>
    <property type="molecule type" value="Genomic_DNA"/>
</dbReference>
<dbReference type="Gene3D" id="3.20.80.10">
    <property type="entry name" value="Regulatory factor, effector binding domain"/>
    <property type="match status" value="1"/>
</dbReference>
<evidence type="ECO:0000313" key="3">
    <source>
        <dbReference type="Proteomes" id="UP001056756"/>
    </source>
</evidence>
<dbReference type="KEGG" id="plig:NAG76_09900"/>
<accession>A0A9J6ZK47</accession>
<dbReference type="SUPFAM" id="SSF55136">
    <property type="entry name" value="Probable bacterial effector-binding domain"/>
    <property type="match status" value="1"/>
</dbReference>
<dbReference type="PANTHER" id="PTHR36444:SF2">
    <property type="entry name" value="TRANSCRIPTIONAL REGULATOR PROTEIN YOBU-RELATED"/>
    <property type="match status" value="1"/>
</dbReference>
<protein>
    <submittedName>
        <fullName evidence="2">GyrI-like domain-containing protein</fullName>
    </submittedName>
</protein>
<organism evidence="2 3">
    <name type="scientific">Candidatus Pristimantibacillus lignocellulolyticus</name>
    <dbReference type="NCBI Taxonomy" id="2994561"/>
    <lineage>
        <taxon>Bacteria</taxon>
        <taxon>Bacillati</taxon>
        <taxon>Bacillota</taxon>
        <taxon>Bacilli</taxon>
        <taxon>Bacillales</taxon>
        <taxon>Paenibacillaceae</taxon>
        <taxon>Candidatus Pristimantibacillus</taxon>
    </lineage>
</organism>
<reference evidence="2" key="1">
    <citation type="submission" date="2022-05" db="EMBL/GenBank/DDBJ databases">
        <title>Novel bacterial taxa in a minimal lignocellulolytic consortium and its capacity to transform plastics disclosed by genome-resolved metagenomics.</title>
        <authorList>
            <person name="Rodriguez C.A.D."/>
            <person name="Diaz-Garcia L."/>
            <person name="Herrera K."/>
            <person name="Tarazona N.A."/>
            <person name="Sproer C."/>
            <person name="Overmann J."/>
            <person name="Jimenez D.J."/>
        </authorList>
    </citation>
    <scope>NUCLEOTIDE SEQUENCE</scope>
    <source>
        <strain evidence="2">MAG5</strain>
    </source>
</reference>
<dbReference type="Pfam" id="PF06445">
    <property type="entry name" value="GyrI-like"/>
    <property type="match status" value="1"/>
</dbReference>
<dbReference type="SMART" id="SM00871">
    <property type="entry name" value="AraC_E_bind"/>
    <property type="match status" value="1"/>
</dbReference>
<dbReference type="InterPro" id="IPR053182">
    <property type="entry name" value="YobU-like_regulator"/>
</dbReference>
<sequence>MTIENMQTVERTETKLVGYTVTVSLNEDIETGIVVNLREKLIENVNKIINRSDHHGIYLVQIYPDQEWTPDVPFESVVAVEVIDFDSIPEGFVRRIIPTGTYVKVTHKGPESEIEQTYHSIREKGIAVFRSFDFEYWTGIDSLEKEDNIIHIYLPLEA</sequence>
<evidence type="ECO:0000313" key="2">
    <source>
        <dbReference type="EMBL" id="URN96502.1"/>
    </source>
</evidence>
<gene>
    <name evidence="2" type="ORF">NAG76_09900</name>
</gene>
<proteinExistence type="predicted"/>
<dbReference type="AlphaFoldDB" id="A0A9J6ZK47"/>
<dbReference type="PANTHER" id="PTHR36444">
    <property type="entry name" value="TRANSCRIPTIONAL REGULATOR PROTEIN YOBU-RELATED"/>
    <property type="match status" value="1"/>
</dbReference>
<name>A0A9J6ZK47_9BACL</name>
<evidence type="ECO:0000259" key="1">
    <source>
        <dbReference type="SMART" id="SM00871"/>
    </source>
</evidence>
<dbReference type="Proteomes" id="UP001056756">
    <property type="component" value="Chromosome"/>
</dbReference>
<dbReference type="InterPro" id="IPR029442">
    <property type="entry name" value="GyrI-like"/>
</dbReference>
<dbReference type="InterPro" id="IPR010499">
    <property type="entry name" value="AraC_E-bd"/>
</dbReference>
<feature type="domain" description="AraC effector-binding" evidence="1">
    <location>
        <begin position="4"/>
        <end position="157"/>
    </location>
</feature>